<accession>A0A9N8WKR9</accession>
<evidence type="ECO:0000256" key="1">
    <source>
        <dbReference type="SAM" id="MobiDB-lite"/>
    </source>
</evidence>
<keyword evidence="3" id="KW-1185">Reference proteome</keyword>
<dbReference type="EMBL" id="CAJVPV010001149">
    <property type="protein sequence ID" value="CAG8488144.1"/>
    <property type="molecule type" value="Genomic_DNA"/>
</dbReference>
<comment type="caution">
    <text evidence="2">The sequence shown here is derived from an EMBL/GenBank/DDBJ whole genome shotgun (WGS) entry which is preliminary data.</text>
</comment>
<proteinExistence type="predicted"/>
<feature type="compositionally biased region" description="Polar residues" evidence="1">
    <location>
        <begin position="108"/>
        <end position="117"/>
    </location>
</feature>
<dbReference type="OrthoDB" id="2443670at2759"/>
<dbReference type="Proteomes" id="UP000789342">
    <property type="component" value="Unassembled WGS sequence"/>
</dbReference>
<protein>
    <submittedName>
        <fullName evidence="2">8587_t:CDS:1</fullName>
    </submittedName>
</protein>
<sequence length="255" mass="28725">MASQTSSIDLTYIYKLSIVKIKSIGSNNANQATTIRKDTSTLRKLVLINTFIERKMAFYEELLLAKRNSAHMNIGCGKLANNIGVAGNGVRVKVVNVARPDAGDDVTYSNSAATISGNDHFDYEEDESERPTSPPPPYSPPSSPVYHIVQKEYPSKHDFNKILIPVQVHRNVFHPAEQAQYQQQQYHLSQRGYYNQLHQKEPQKAVQRILIPLPGSPKQFANAPPPRYAQALPPSHQIHLVKVVPRQRALDARFY</sequence>
<evidence type="ECO:0000313" key="2">
    <source>
        <dbReference type="EMBL" id="CAG8488144.1"/>
    </source>
</evidence>
<organism evidence="2 3">
    <name type="scientific">Acaulospora morrowiae</name>
    <dbReference type="NCBI Taxonomy" id="94023"/>
    <lineage>
        <taxon>Eukaryota</taxon>
        <taxon>Fungi</taxon>
        <taxon>Fungi incertae sedis</taxon>
        <taxon>Mucoromycota</taxon>
        <taxon>Glomeromycotina</taxon>
        <taxon>Glomeromycetes</taxon>
        <taxon>Diversisporales</taxon>
        <taxon>Acaulosporaceae</taxon>
        <taxon>Acaulospora</taxon>
    </lineage>
</organism>
<name>A0A9N8WKR9_9GLOM</name>
<evidence type="ECO:0000313" key="3">
    <source>
        <dbReference type="Proteomes" id="UP000789342"/>
    </source>
</evidence>
<gene>
    <name evidence="2" type="ORF">AMORRO_LOCUS2645</name>
</gene>
<feature type="region of interest" description="Disordered" evidence="1">
    <location>
        <begin position="108"/>
        <end position="144"/>
    </location>
</feature>
<reference evidence="2" key="1">
    <citation type="submission" date="2021-06" db="EMBL/GenBank/DDBJ databases">
        <authorList>
            <person name="Kallberg Y."/>
            <person name="Tangrot J."/>
            <person name="Rosling A."/>
        </authorList>
    </citation>
    <scope>NUCLEOTIDE SEQUENCE</scope>
    <source>
        <strain evidence="2">CL551</strain>
    </source>
</reference>
<dbReference type="AlphaFoldDB" id="A0A9N8WKR9"/>
<feature type="compositionally biased region" description="Pro residues" evidence="1">
    <location>
        <begin position="132"/>
        <end position="143"/>
    </location>
</feature>